<proteinExistence type="predicted"/>
<gene>
    <name evidence="1" type="ORF">BN850_0111210</name>
</gene>
<protein>
    <submittedName>
        <fullName evidence="1">WGS project CBMI000000000 data, contig CS3069_c003806</fullName>
    </submittedName>
</protein>
<comment type="caution">
    <text evidence="1">The sequence shown here is derived from an EMBL/GenBank/DDBJ whole genome shotgun (WGS) entry which is preliminary data.</text>
</comment>
<name>A0A090N5Z5_9HYPO</name>
<reference evidence="1" key="1">
    <citation type="submission" date="2013-05" db="EMBL/GenBank/DDBJ databases">
        <title>Draft genome sequences of six wheat associated Fusarium spp. isolates.</title>
        <authorList>
            <person name="Moolhuijzen P.M."/>
            <person name="Manners J.M."/>
            <person name="Wilcox S."/>
            <person name="Bellgard M.I."/>
            <person name="Gardiner D.M."/>
        </authorList>
    </citation>
    <scope>NUCLEOTIDE SEQUENCE</scope>
    <source>
        <strain evidence="1">CS3069</strain>
    </source>
</reference>
<evidence type="ECO:0000313" key="1">
    <source>
        <dbReference type="EMBL" id="CEG05391.1"/>
    </source>
</evidence>
<sequence>MSLQKVDRLAITSPVVLTELSVPFGPKDSAATGADSLPIGKDTHGDNCADFLWIGYSLKI</sequence>
<organism evidence="1">
    <name type="scientific">Fusarium clavum</name>
    <dbReference type="NCBI Taxonomy" id="2594811"/>
    <lineage>
        <taxon>Eukaryota</taxon>
        <taxon>Fungi</taxon>
        <taxon>Dikarya</taxon>
        <taxon>Ascomycota</taxon>
        <taxon>Pezizomycotina</taxon>
        <taxon>Sordariomycetes</taxon>
        <taxon>Hypocreomycetidae</taxon>
        <taxon>Hypocreales</taxon>
        <taxon>Nectriaceae</taxon>
        <taxon>Fusarium</taxon>
        <taxon>Fusarium incarnatum-equiseti species complex</taxon>
    </lineage>
</organism>
<dbReference type="AlphaFoldDB" id="A0A090N5Z5"/>
<accession>A0A090N5Z5</accession>
<dbReference type="EMBL" id="CBMI010003804">
    <property type="protein sequence ID" value="CEG05391.1"/>
    <property type="molecule type" value="Genomic_DNA"/>
</dbReference>